<feature type="region of interest" description="Disordered" evidence="1">
    <location>
        <begin position="18"/>
        <end position="38"/>
    </location>
</feature>
<evidence type="ECO:0000313" key="2">
    <source>
        <dbReference type="EMBL" id="GAA0370566.1"/>
    </source>
</evidence>
<organism evidence="2 3">
    <name type="scientific">Actinoallomurus spadix</name>
    <dbReference type="NCBI Taxonomy" id="79912"/>
    <lineage>
        <taxon>Bacteria</taxon>
        <taxon>Bacillati</taxon>
        <taxon>Actinomycetota</taxon>
        <taxon>Actinomycetes</taxon>
        <taxon>Streptosporangiales</taxon>
        <taxon>Thermomonosporaceae</taxon>
        <taxon>Actinoallomurus</taxon>
    </lineage>
</organism>
<feature type="compositionally biased region" description="Low complexity" evidence="1">
    <location>
        <begin position="18"/>
        <end position="27"/>
    </location>
</feature>
<proteinExistence type="predicted"/>
<reference evidence="2 3" key="1">
    <citation type="journal article" date="2019" name="Int. J. Syst. Evol. Microbiol.">
        <title>The Global Catalogue of Microorganisms (GCM) 10K type strain sequencing project: providing services to taxonomists for standard genome sequencing and annotation.</title>
        <authorList>
            <consortium name="The Broad Institute Genomics Platform"/>
            <consortium name="The Broad Institute Genome Sequencing Center for Infectious Disease"/>
            <person name="Wu L."/>
            <person name="Ma J."/>
        </authorList>
    </citation>
    <scope>NUCLEOTIDE SEQUENCE [LARGE SCALE GENOMIC DNA]</scope>
    <source>
        <strain evidence="2 3">JCM 3146</strain>
    </source>
</reference>
<accession>A0ABN0XQZ4</accession>
<feature type="region of interest" description="Disordered" evidence="1">
    <location>
        <begin position="56"/>
        <end position="75"/>
    </location>
</feature>
<evidence type="ECO:0000256" key="1">
    <source>
        <dbReference type="SAM" id="MobiDB-lite"/>
    </source>
</evidence>
<protein>
    <submittedName>
        <fullName evidence="2">Uncharacterized protein</fullName>
    </submittedName>
</protein>
<comment type="caution">
    <text evidence="2">The sequence shown here is derived from an EMBL/GenBank/DDBJ whole genome shotgun (WGS) entry which is preliminary data.</text>
</comment>
<gene>
    <name evidence="2" type="ORF">GCM10010151_70630</name>
</gene>
<dbReference type="Proteomes" id="UP001501822">
    <property type="component" value="Unassembled WGS sequence"/>
</dbReference>
<evidence type="ECO:0000313" key="3">
    <source>
        <dbReference type="Proteomes" id="UP001501822"/>
    </source>
</evidence>
<sequence>MLSPGSLIRMRNVKAVPAHQARAAHAPGGTRLSRGEGGTADMSRIVLARDFRGIGPRVYDHGRHRRPANADDGPM</sequence>
<keyword evidence="3" id="KW-1185">Reference proteome</keyword>
<dbReference type="EMBL" id="BAAABM010000069">
    <property type="protein sequence ID" value="GAA0370566.1"/>
    <property type="molecule type" value="Genomic_DNA"/>
</dbReference>
<name>A0ABN0XQZ4_9ACTN</name>